<dbReference type="Proteomes" id="UP001061958">
    <property type="component" value="Unassembled WGS sequence"/>
</dbReference>
<keyword evidence="6" id="KW-1185">Reference proteome</keyword>
<dbReference type="GO" id="GO:1990904">
    <property type="term" value="C:ribonucleoprotein complex"/>
    <property type="evidence" value="ECO:0007669"/>
    <property type="project" value="UniProtKB-KW"/>
</dbReference>
<feature type="domain" description="Small ribosomal subunit protein uS7" evidence="4">
    <location>
        <begin position="7"/>
        <end position="138"/>
    </location>
</feature>
<dbReference type="InterPro" id="IPR000235">
    <property type="entry name" value="Ribosomal_uS7"/>
</dbReference>
<dbReference type="SUPFAM" id="SSF47973">
    <property type="entry name" value="Ribosomal protein S7"/>
    <property type="match status" value="1"/>
</dbReference>
<accession>A0A9C7Q1J3</accession>
<keyword evidence="2" id="KW-0689">Ribosomal protein</keyword>
<proteinExistence type="inferred from homology"/>
<reference evidence="5" key="1">
    <citation type="journal article" date="2022" name="Proc. Natl. Acad. Sci. U.S.A.">
        <title>Life cycle and functional genomics of the unicellular red alga Galdieria for elucidating algal and plant evolution and industrial use.</title>
        <authorList>
            <person name="Hirooka S."/>
            <person name="Itabashi T."/>
            <person name="Ichinose T.M."/>
            <person name="Onuma R."/>
            <person name="Fujiwara T."/>
            <person name="Yamashita S."/>
            <person name="Jong L.W."/>
            <person name="Tomita R."/>
            <person name="Iwane A.H."/>
            <person name="Miyagishima S.Y."/>
        </authorList>
    </citation>
    <scope>NUCLEOTIDE SEQUENCE</scope>
    <source>
        <strain evidence="5">NBRC 102759</strain>
    </source>
</reference>
<dbReference type="GO" id="GO:0005840">
    <property type="term" value="C:ribosome"/>
    <property type="evidence" value="ECO:0007669"/>
    <property type="project" value="UniProtKB-KW"/>
</dbReference>
<name>A0A9C7Q1J3_9RHOD</name>
<dbReference type="InterPro" id="IPR023798">
    <property type="entry name" value="Ribosomal_uS7_dom"/>
</dbReference>
<dbReference type="GO" id="GO:0006412">
    <property type="term" value="P:translation"/>
    <property type="evidence" value="ECO:0007669"/>
    <property type="project" value="InterPro"/>
</dbReference>
<sequence>MSSLYKSDAVIGKMVNIFMRDGEKGVSLKLIDEAFRELKVKHGVKDPLSLVHLAVDNAKPLVALIPHYPHGKKVAVPIPLKPEQQLGKALRFIKQAVANRKEHYGHVRLANELLELSRGEGEAKKRRDDLHRLAEQNRAYAHFRWR</sequence>
<comment type="caution">
    <text evidence="5">The sequence shown here is derived from an EMBL/GenBank/DDBJ whole genome shotgun (WGS) entry which is preliminary data.</text>
</comment>
<protein>
    <recommendedName>
        <fullName evidence="4">Small ribosomal subunit protein uS7 domain-containing protein</fullName>
    </recommendedName>
</protein>
<gene>
    <name evidence="5" type="ORF">GpartN1_g6569.t1</name>
</gene>
<evidence type="ECO:0000256" key="2">
    <source>
        <dbReference type="ARBA" id="ARBA00022980"/>
    </source>
</evidence>
<dbReference type="Pfam" id="PF00177">
    <property type="entry name" value="Ribosomal_S7"/>
    <property type="match status" value="1"/>
</dbReference>
<keyword evidence="3" id="KW-0687">Ribonucleoprotein</keyword>
<dbReference type="OrthoDB" id="35139at2759"/>
<comment type="similarity">
    <text evidence="1">Belongs to the universal ribosomal protein uS7 family.</text>
</comment>
<dbReference type="InterPro" id="IPR036823">
    <property type="entry name" value="Ribosomal_uS7_dom_sf"/>
</dbReference>
<dbReference type="AlphaFoldDB" id="A0A9C7Q1J3"/>
<dbReference type="Gene3D" id="1.10.455.10">
    <property type="entry name" value="Ribosomal protein S7 domain"/>
    <property type="match status" value="1"/>
</dbReference>
<dbReference type="PIRSF" id="PIRSF002122">
    <property type="entry name" value="RPS7p_RPS7a_RPS5e_RPS7o"/>
    <property type="match status" value="1"/>
</dbReference>
<evidence type="ECO:0000313" key="6">
    <source>
        <dbReference type="Proteomes" id="UP001061958"/>
    </source>
</evidence>
<evidence type="ECO:0000313" key="5">
    <source>
        <dbReference type="EMBL" id="GJQ14778.1"/>
    </source>
</evidence>
<evidence type="ECO:0000256" key="1">
    <source>
        <dbReference type="ARBA" id="ARBA00007151"/>
    </source>
</evidence>
<dbReference type="PANTHER" id="PTHR11205">
    <property type="entry name" value="RIBOSOMAL PROTEIN S7"/>
    <property type="match status" value="1"/>
</dbReference>
<evidence type="ECO:0000256" key="3">
    <source>
        <dbReference type="ARBA" id="ARBA00023274"/>
    </source>
</evidence>
<reference evidence="5" key="2">
    <citation type="submission" date="2022-01" db="EMBL/GenBank/DDBJ databases">
        <authorList>
            <person name="Hirooka S."/>
            <person name="Miyagishima S.Y."/>
        </authorList>
    </citation>
    <scope>NUCLEOTIDE SEQUENCE</scope>
    <source>
        <strain evidence="5">NBRC 102759</strain>
    </source>
</reference>
<evidence type="ECO:0000259" key="4">
    <source>
        <dbReference type="Pfam" id="PF00177"/>
    </source>
</evidence>
<dbReference type="EMBL" id="BQMJ01000059">
    <property type="protein sequence ID" value="GJQ14778.1"/>
    <property type="molecule type" value="Genomic_DNA"/>
</dbReference>
<organism evidence="5 6">
    <name type="scientific">Galdieria partita</name>
    <dbReference type="NCBI Taxonomy" id="83374"/>
    <lineage>
        <taxon>Eukaryota</taxon>
        <taxon>Rhodophyta</taxon>
        <taxon>Bangiophyceae</taxon>
        <taxon>Galdieriales</taxon>
        <taxon>Galdieriaceae</taxon>
        <taxon>Galdieria</taxon>
    </lineage>
</organism>